<gene>
    <name evidence="2" type="ORF">N658DRAFT_489466</name>
</gene>
<evidence type="ECO:0000313" key="2">
    <source>
        <dbReference type="EMBL" id="KAK4097096.1"/>
    </source>
</evidence>
<feature type="region of interest" description="Disordered" evidence="1">
    <location>
        <begin position="239"/>
        <end position="280"/>
    </location>
</feature>
<feature type="compositionally biased region" description="Low complexity" evidence="1">
    <location>
        <begin position="260"/>
        <end position="271"/>
    </location>
</feature>
<proteinExistence type="predicted"/>
<dbReference type="EMBL" id="MU863685">
    <property type="protein sequence ID" value="KAK4097096.1"/>
    <property type="molecule type" value="Genomic_DNA"/>
</dbReference>
<reference evidence="2" key="2">
    <citation type="submission" date="2023-05" db="EMBL/GenBank/DDBJ databases">
        <authorList>
            <consortium name="Lawrence Berkeley National Laboratory"/>
            <person name="Steindorff A."/>
            <person name="Hensen N."/>
            <person name="Bonometti L."/>
            <person name="Westerberg I."/>
            <person name="Brannstrom I.O."/>
            <person name="Guillou S."/>
            <person name="Cros-Aarteil S."/>
            <person name="Calhoun S."/>
            <person name="Haridas S."/>
            <person name="Kuo A."/>
            <person name="Mondo S."/>
            <person name="Pangilinan J."/>
            <person name="Riley R."/>
            <person name="Labutti K."/>
            <person name="Andreopoulos B."/>
            <person name="Lipzen A."/>
            <person name="Chen C."/>
            <person name="Yanf M."/>
            <person name="Daum C."/>
            <person name="Ng V."/>
            <person name="Clum A."/>
            <person name="Ohm R."/>
            <person name="Martin F."/>
            <person name="Silar P."/>
            <person name="Natvig D."/>
            <person name="Lalanne C."/>
            <person name="Gautier V."/>
            <person name="Ament-Velasquez S.L."/>
            <person name="Kruys A."/>
            <person name="Hutchinson M.I."/>
            <person name="Powell A.J."/>
            <person name="Barry K."/>
            <person name="Miller A.N."/>
            <person name="Grigoriev I.V."/>
            <person name="Debuchy R."/>
            <person name="Gladieux P."/>
            <person name="Thoren M.H."/>
            <person name="Johannesson H."/>
        </authorList>
    </citation>
    <scope>NUCLEOTIDE SEQUENCE</scope>
    <source>
        <strain evidence="2">CBS 757.83</strain>
    </source>
</reference>
<keyword evidence="3" id="KW-1185">Reference proteome</keyword>
<sequence length="324" mass="33506">MTDPGPDRPGSWGYHASPVPPSPRPSIASRTSKSSLCREQERQEGPASYPRPASAAYSSRPHTPHAASAAAAGLVPEYPPPSASPPPPPPPPPPPHQPARPPFSPVFALIASTSHSSNRQTIHHPTVHYIFADDDPDILTSALAYHHGAGYEGEDGEGDSDGPGQTDRGILLNMEPTPDGGSGCGYEIAWASSLTPDWAVTSARLSRMEEAGNSSSGVAAGSGLGNNLVLKIEGVGIEPTSPAAGPGPLGMTPTPEVEMQSSDGSSGRQQQPATSSEDYSSLLQEFEKRISTLRKVVEAGAARQRVLGDVAGLVSEGVAAERGP</sequence>
<feature type="compositionally biased region" description="Pro residues" evidence="1">
    <location>
        <begin position="77"/>
        <end position="104"/>
    </location>
</feature>
<evidence type="ECO:0000313" key="3">
    <source>
        <dbReference type="Proteomes" id="UP001305647"/>
    </source>
</evidence>
<evidence type="ECO:0000256" key="1">
    <source>
        <dbReference type="SAM" id="MobiDB-lite"/>
    </source>
</evidence>
<name>A0AAN6PXC3_9PEZI</name>
<comment type="caution">
    <text evidence="2">The sequence shown here is derived from an EMBL/GenBank/DDBJ whole genome shotgun (WGS) entry which is preliminary data.</text>
</comment>
<reference evidence="2" key="1">
    <citation type="journal article" date="2023" name="Mol. Phylogenet. Evol.">
        <title>Genome-scale phylogeny and comparative genomics of the fungal order Sordariales.</title>
        <authorList>
            <person name="Hensen N."/>
            <person name="Bonometti L."/>
            <person name="Westerberg I."/>
            <person name="Brannstrom I.O."/>
            <person name="Guillou S."/>
            <person name="Cros-Aarteil S."/>
            <person name="Calhoun S."/>
            <person name="Haridas S."/>
            <person name="Kuo A."/>
            <person name="Mondo S."/>
            <person name="Pangilinan J."/>
            <person name="Riley R."/>
            <person name="LaButti K."/>
            <person name="Andreopoulos B."/>
            <person name="Lipzen A."/>
            <person name="Chen C."/>
            <person name="Yan M."/>
            <person name="Daum C."/>
            <person name="Ng V."/>
            <person name="Clum A."/>
            <person name="Steindorff A."/>
            <person name="Ohm R.A."/>
            <person name="Martin F."/>
            <person name="Silar P."/>
            <person name="Natvig D.O."/>
            <person name="Lalanne C."/>
            <person name="Gautier V."/>
            <person name="Ament-Velasquez S.L."/>
            <person name="Kruys A."/>
            <person name="Hutchinson M.I."/>
            <person name="Powell A.J."/>
            <person name="Barry K."/>
            <person name="Miller A.N."/>
            <person name="Grigoriev I.V."/>
            <person name="Debuchy R."/>
            <person name="Gladieux P."/>
            <person name="Hiltunen Thoren M."/>
            <person name="Johannesson H."/>
        </authorList>
    </citation>
    <scope>NUCLEOTIDE SEQUENCE</scope>
    <source>
        <strain evidence="2">CBS 757.83</strain>
    </source>
</reference>
<organism evidence="2 3">
    <name type="scientific">Parathielavia hyrcaniae</name>
    <dbReference type="NCBI Taxonomy" id="113614"/>
    <lineage>
        <taxon>Eukaryota</taxon>
        <taxon>Fungi</taxon>
        <taxon>Dikarya</taxon>
        <taxon>Ascomycota</taxon>
        <taxon>Pezizomycotina</taxon>
        <taxon>Sordariomycetes</taxon>
        <taxon>Sordariomycetidae</taxon>
        <taxon>Sordariales</taxon>
        <taxon>Chaetomiaceae</taxon>
        <taxon>Parathielavia</taxon>
    </lineage>
</organism>
<protein>
    <submittedName>
        <fullName evidence="2">Uncharacterized protein</fullName>
    </submittedName>
</protein>
<accession>A0AAN6PXC3</accession>
<dbReference type="Proteomes" id="UP001305647">
    <property type="component" value="Unassembled WGS sequence"/>
</dbReference>
<feature type="region of interest" description="Disordered" evidence="1">
    <location>
        <begin position="1"/>
        <end position="104"/>
    </location>
</feature>
<dbReference type="AlphaFoldDB" id="A0AAN6PXC3"/>
<feature type="region of interest" description="Disordered" evidence="1">
    <location>
        <begin position="149"/>
        <end position="169"/>
    </location>
</feature>
<feature type="compositionally biased region" description="Low complexity" evidence="1">
    <location>
        <begin position="46"/>
        <end position="72"/>
    </location>
</feature>